<dbReference type="InterPro" id="IPR029063">
    <property type="entry name" value="SAM-dependent_MTases_sf"/>
</dbReference>
<dbReference type="KEGG" id="kro:BVG79_02147"/>
<reference evidence="3 4" key="1">
    <citation type="submission" date="2017-02" db="EMBL/GenBank/DDBJ databases">
        <title>Ketogulonicigenium robustum SPU B003 Genome sequencing and assembly.</title>
        <authorList>
            <person name="Li Y."/>
            <person name="Liu L."/>
            <person name="Wang C."/>
            <person name="Zhang M."/>
            <person name="Zhang T."/>
            <person name="Zhang Y."/>
        </authorList>
    </citation>
    <scope>NUCLEOTIDE SEQUENCE [LARGE SCALE GENOMIC DNA]</scope>
    <source>
        <strain evidence="3 4">SPU_B003</strain>
    </source>
</reference>
<dbReference type="STRING" id="92947.BVG79_02147"/>
<name>A0A1W6P2G8_9RHOB</name>
<evidence type="ECO:0000259" key="2">
    <source>
        <dbReference type="Pfam" id="PF08241"/>
    </source>
</evidence>
<feature type="region of interest" description="Disordered" evidence="1">
    <location>
        <begin position="1"/>
        <end position="21"/>
    </location>
</feature>
<feature type="compositionally biased region" description="Pro residues" evidence="1">
    <location>
        <begin position="37"/>
        <end position="50"/>
    </location>
</feature>
<feature type="compositionally biased region" description="Pro residues" evidence="1">
    <location>
        <begin position="1"/>
        <end position="13"/>
    </location>
</feature>
<organism evidence="3 4">
    <name type="scientific">Ketogulonicigenium robustum</name>
    <dbReference type="NCBI Taxonomy" id="92947"/>
    <lineage>
        <taxon>Bacteria</taxon>
        <taxon>Pseudomonadati</taxon>
        <taxon>Pseudomonadota</taxon>
        <taxon>Alphaproteobacteria</taxon>
        <taxon>Rhodobacterales</taxon>
        <taxon>Roseobacteraceae</taxon>
        <taxon>Ketogulonicigenium</taxon>
    </lineage>
</organism>
<dbReference type="Pfam" id="PF08241">
    <property type="entry name" value="Methyltransf_11"/>
    <property type="match status" value="1"/>
</dbReference>
<protein>
    <recommendedName>
        <fullName evidence="2">Methyltransferase type 11 domain-containing protein</fullName>
    </recommendedName>
</protein>
<evidence type="ECO:0000256" key="1">
    <source>
        <dbReference type="SAM" id="MobiDB-lite"/>
    </source>
</evidence>
<evidence type="ECO:0000313" key="3">
    <source>
        <dbReference type="EMBL" id="ARO15487.1"/>
    </source>
</evidence>
<dbReference type="Proteomes" id="UP000242447">
    <property type="component" value="Chromosome"/>
</dbReference>
<dbReference type="CDD" id="cd02440">
    <property type="entry name" value="AdoMet_MTases"/>
    <property type="match status" value="1"/>
</dbReference>
<dbReference type="AlphaFoldDB" id="A0A1W6P2G8"/>
<feature type="region of interest" description="Disordered" evidence="1">
    <location>
        <begin position="31"/>
        <end position="50"/>
    </location>
</feature>
<dbReference type="RefSeq" id="WP_085786881.1">
    <property type="nucleotide sequence ID" value="NZ_CP019937.1"/>
</dbReference>
<proteinExistence type="predicted"/>
<sequence>MPFRRPAPPPPFDPLAAPNLTGQFISTPRTAAGLMRPAPPPRSQQPLPPPALRHYYGVRDGKYDDTLYLQGGASDVQHMRRALQDDGWATGSGAMLDFGCGAGRMIRHLTPEAALAPVWGVDIHAEAIAWAQDALSPPFDFATTTTAPHLPFEDRTFTVAYAGSVFTHIGELADAWLLELRRLLAVGGWLYLSITDAETLDQIRVQAPQHPSHDHLAALDAATGYTGQDWQMLITRTGPWAQRVIYNRQHFLARISRWFDVRAVQPQGYGWQTAILLRKRQPPR</sequence>
<gene>
    <name evidence="3" type="ORF">BVG79_02147</name>
</gene>
<dbReference type="EMBL" id="CP019937">
    <property type="protein sequence ID" value="ARO15487.1"/>
    <property type="molecule type" value="Genomic_DNA"/>
</dbReference>
<evidence type="ECO:0000313" key="4">
    <source>
        <dbReference type="Proteomes" id="UP000242447"/>
    </source>
</evidence>
<dbReference type="GO" id="GO:0008757">
    <property type="term" value="F:S-adenosylmethionine-dependent methyltransferase activity"/>
    <property type="evidence" value="ECO:0007669"/>
    <property type="project" value="InterPro"/>
</dbReference>
<dbReference type="PANTHER" id="PTHR43861">
    <property type="entry name" value="TRANS-ACONITATE 2-METHYLTRANSFERASE-RELATED"/>
    <property type="match status" value="1"/>
</dbReference>
<accession>A0A1W6P2G8</accession>
<dbReference type="PANTHER" id="PTHR43861:SF1">
    <property type="entry name" value="TRANS-ACONITATE 2-METHYLTRANSFERASE"/>
    <property type="match status" value="1"/>
</dbReference>
<dbReference type="SUPFAM" id="SSF53335">
    <property type="entry name" value="S-adenosyl-L-methionine-dependent methyltransferases"/>
    <property type="match status" value="1"/>
</dbReference>
<keyword evidence="4" id="KW-1185">Reference proteome</keyword>
<dbReference type="Gene3D" id="3.40.50.150">
    <property type="entry name" value="Vaccinia Virus protein VP39"/>
    <property type="match status" value="1"/>
</dbReference>
<feature type="domain" description="Methyltransferase type 11" evidence="2">
    <location>
        <begin position="96"/>
        <end position="192"/>
    </location>
</feature>
<dbReference type="InterPro" id="IPR013216">
    <property type="entry name" value="Methyltransf_11"/>
</dbReference>
<dbReference type="OrthoDB" id="9811589at2"/>